<evidence type="ECO:0000313" key="2">
    <source>
        <dbReference type="EMBL" id="CAG8722686.1"/>
    </source>
</evidence>
<feature type="domain" description="DNA helicase Pif1-like 2B" evidence="1">
    <location>
        <begin position="99"/>
        <end position="133"/>
    </location>
</feature>
<organism evidence="2 3">
    <name type="scientific">Racocetra fulgida</name>
    <dbReference type="NCBI Taxonomy" id="60492"/>
    <lineage>
        <taxon>Eukaryota</taxon>
        <taxon>Fungi</taxon>
        <taxon>Fungi incertae sedis</taxon>
        <taxon>Mucoromycota</taxon>
        <taxon>Glomeromycotina</taxon>
        <taxon>Glomeromycetes</taxon>
        <taxon>Diversisporales</taxon>
        <taxon>Gigasporaceae</taxon>
        <taxon>Racocetra</taxon>
    </lineage>
</organism>
<evidence type="ECO:0000259" key="1">
    <source>
        <dbReference type="Pfam" id="PF21530"/>
    </source>
</evidence>
<sequence>MQMENNDQSNNFMNFLLRIGDGSESAINSDMIKIPDQMIILWLNEQDSLQNLIDAISTTKNEYIDYLNKKIIEQFPRTSKPFYAYDSVLNDMNNIYQTKFLNSLTPNGLPPYELMLKVGDPIICLCNLDSKIGYTMGQD</sequence>
<name>A0A9N9I6H7_9GLOM</name>
<dbReference type="Pfam" id="PF21530">
    <property type="entry name" value="Pif1_2B_dom"/>
    <property type="match status" value="1"/>
</dbReference>
<dbReference type="EMBL" id="CAJVPZ010025531">
    <property type="protein sequence ID" value="CAG8722686.1"/>
    <property type="molecule type" value="Genomic_DNA"/>
</dbReference>
<gene>
    <name evidence="2" type="ORF">RFULGI_LOCUS11570</name>
</gene>
<dbReference type="OrthoDB" id="2403159at2759"/>
<dbReference type="InterPro" id="IPR049163">
    <property type="entry name" value="Pif1-like_2B_dom"/>
</dbReference>
<dbReference type="PANTHER" id="PTHR10492">
    <property type="match status" value="1"/>
</dbReference>
<dbReference type="AlphaFoldDB" id="A0A9N9I6H7"/>
<dbReference type="Proteomes" id="UP000789396">
    <property type="component" value="Unassembled WGS sequence"/>
</dbReference>
<comment type="caution">
    <text evidence="2">The sequence shown here is derived from an EMBL/GenBank/DDBJ whole genome shotgun (WGS) entry which is preliminary data.</text>
</comment>
<reference evidence="2" key="1">
    <citation type="submission" date="2021-06" db="EMBL/GenBank/DDBJ databases">
        <authorList>
            <person name="Kallberg Y."/>
            <person name="Tangrot J."/>
            <person name="Rosling A."/>
        </authorList>
    </citation>
    <scope>NUCLEOTIDE SEQUENCE</scope>
    <source>
        <strain evidence="2">IN212</strain>
    </source>
</reference>
<accession>A0A9N9I6H7</accession>
<keyword evidence="3" id="KW-1185">Reference proteome</keyword>
<proteinExistence type="predicted"/>
<dbReference type="PANTHER" id="PTHR10492:SF94">
    <property type="entry name" value="ATP-DEPENDENT DNA HELICASE"/>
    <property type="match status" value="1"/>
</dbReference>
<protein>
    <submittedName>
        <fullName evidence="2">19996_t:CDS:1</fullName>
    </submittedName>
</protein>
<evidence type="ECO:0000313" key="3">
    <source>
        <dbReference type="Proteomes" id="UP000789396"/>
    </source>
</evidence>